<reference evidence="6 7" key="1">
    <citation type="journal article" date="2024" name="Nat. Commun.">
        <title>Phylogenomics reveals the evolutionary origins of lichenization in chlorophyte algae.</title>
        <authorList>
            <person name="Puginier C."/>
            <person name="Libourel C."/>
            <person name="Otte J."/>
            <person name="Skaloud P."/>
            <person name="Haon M."/>
            <person name="Grisel S."/>
            <person name="Petersen M."/>
            <person name="Berrin J.G."/>
            <person name="Delaux P.M."/>
            <person name="Dal Grande F."/>
            <person name="Keller J."/>
        </authorList>
    </citation>
    <scope>NUCLEOTIDE SEQUENCE [LARGE SCALE GENOMIC DNA]</scope>
    <source>
        <strain evidence="6 7">SAG 245.80</strain>
    </source>
</reference>
<keyword evidence="2" id="KW-0863">Zinc-finger</keyword>
<dbReference type="PANTHER" id="PTHR31251">
    <property type="entry name" value="SQUAMOSA PROMOTER-BINDING-LIKE PROTEIN 4"/>
    <property type="match status" value="1"/>
</dbReference>
<evidence type="ECO:0000256" key="4">
    <source>
        <dbReference type="SAM" id="MobiDB-lite"/>
    </source>
</evidence>
<dbReference type="InterPro" id="IPR036893">
    <property type="entry name" value="SBP_sf"/>
</dbReference>
<keyword evidence="3" id="KW-0862">Zinc</keyword>
<protein>
    <recommendedName>
        <fullName evidence="5">SBP-type domain-containing protein</fullName>
    </recommendedName>
</protein>
<dbReference type="AlphaFoldDB" id="A0AAW1RAB8"/>
<dbReference type="Proteomes" id="UP001445335">
    <property type="component" value="Unassembled WGS sequence"/>
</dbReference>
<keyword evidence="1" id="KW-0479">Metal-binding</keyword>
<gene>
    <name evidence="6" type="ORF">WJX81_002698</name>
</gene>
<evidence type="ECO:0000256" key="3">
    <source>
        <dbReference type="ARBA" id="ARBA00022833"/>
    </source>
</evidence>
<dbReference type="PANTHER" id="PTHR31251:SF169">
    <property type="entry name" value="SQUAMOSA PROMOTER-BINDING-LIKE PROTEIN 8"/>
    <property type="match status" value="1"/>
</dbReference>
<dbReference type="GO" id="GO:0005634">
    <property type="term" value="C:nucleus"/>
    <property type="evidence" value="ECO:0007669"/>
    <property type="project" value="InterPro"/>
</dbReference>
<evidence type="ECO:0000259" key="5">
    <source>
        <dbReference type="PROSITE" id="PS51141"/>
    </source>
</evidence>
<dbReference type="SUPFAM" id="SSF103612">
    <property type="entry name" value="SBT domain"/>
    <property type="match status" value="1"/>
</dbReference>
<dbReference type="GO" id="GO:0003677">
    <property type="term" value="F:DNA binding"/>
    <property type="evidence" value="ECO:0007669"/>
    <property type="project" value="InterPro"/>
</dbReference>
<dbReference type="Pfam" id="PF03110">
    <property type="entry name" value="SBP"/>
    <property type="match status" value="1"/>
</dbReference>
<dbReference type="PROSITE" id="PS51141">
    <property type="entry name" value="ZF_SBP"/>
    <property type="match status" value="1"/>
</dbReference>
<name>A0AAW1RAB8_9CHLO</name>
<dbReference type="GO" id="GO:0008270">
    <property type="term" value="F:zinc ion binding"/>
    <property type="evidence" value="ECO:0007669"/>
    <property type="project" value="UniProtKB-KW"/>
</dbReference>
<proteinExistence type="predicted"/>
<feature type="domain" description="SBP-type" evidence="5">
    <location>
        <begin position="118"/>
        <end position="195"/>
    </location>
</feature>
<dbReference type="EMBL" id="JALJOU010000048">
    <property type="protein sequence ID" value="KAK9830955.1"/>
    <property type="molecule type" value="Genomic_DNA"/>
</dbReference>
<comment type="caution">
    <text evidence="6">The sequence shown here is derived from an EMBL/GenBank/DDBJ whole genome shotgun (WGS) entry which is preliminary data.</text>
</comment>
<dbReference type="Gene3D" id="4.10.1100.10">
    <property type="entry name" value="Transcription factor, SBP-box domain"/>
    <property type="match status" value="1"/>
</dbReference>
<accession>A0AAW1RAB8</accession>
<feature type="compositionally biased region" description="Low complexity" evidence="4">
    <location>
        <begin position="105"/>
        <end position="118"/>
    </location>
</feature>
<sequence>MQDLDQLIFAGDEAAWSLADWQWDPLALTAAPADGRSAKRARSGPASGAACASPFAAASTCQGCSACPVPALVAAAEGAAAPERGADLCQGAEEPAAGTALQPNSSSSGDAGAAAGSGPRCQVESCRRELAGLSAYHQKCRICEVHLKAPSLERMGLLQRFCQRCGRCHELGAFEAARRSCREQLAKHNARRCRALLAAPLGQAPAEHSDGAAHATGGNPAVGAAGSDTPWAASSLVGALAQMGGAGAGADSGAPVAAGYQAAGLVVRLSVKLFNCTPAQLPSGLREQLCGWLNSTPACAEGFIRPGCLHLTFQAHVDAADAERVAAAGAAGAAAHLLAQDVREPDGLTALHFAALADDGGAIALRLMREAVPPGPAAGAGAWFAAAAPDGLTPADFAAHVGRGALNVAAARLLGSGLWSGFGSDVRGGGCGCGATCPVCSGPRGCRCGTRGFMCGFGVCGDGGANGGAPNGGDCGGHKGPRSNGAGCCSGGAQAPACCP</sequence>
<dbReference type="InterPro" id="IPR044817">
    <property type="entry name" value="SBP-like"/>
</dbReference>
<evidence type="ECO:0000256" key="2">
    <source>
        <dbReference type="ARBA" id="ARBA00022771"/>
    </source>
</evidence>
<dbReference type="InterPro" id="IPR004333">
    <property type="entry name" value="SBP_dom"/>
</dbReference>
<evidence type="ECO:0000313" key="7">
    <source>
        <dbReference type="Proteomes" id="UP001445335"/>
    </source>
</evidence>
<evidence type="ECO:0000256" key="1">
    <source>
        <dbReference type="ARBA" id="ARBA00022723"/>
    </source>
</evidence>
<evidence type="ECO:0000313" key="6">
    <source>
        <dbReference type="EMBL" id="KAK9830955.1"/>
    </source>
</evidence>
<feature type="region of interest" description="Disordered" evidence="4">
    <location>
        <begin position="97"/>
        <end position="119"/>
    </location>
</feature>
<organism evidence="6 7">
    <name type="scientific">Elliptochloris bilobata</name>
    <dbReference type="NCBI Taxonomy" id="381761"/>
    <lineage>
        <taxon>Eukaryota</taxon>
        <taxon>Viridiplantae</taxon>
        <taxon>Chlorophyta</taxon>
        <taxon>core chlorophytes</taxon>
        <taxon>Trebouxiophyceae</taxon>
        <taxon>Trebouxiophyceae incertae sedis</taxon>
        <taxon>Elliptochloris clade</taxon>
        <taxon>Elliptochloris</taxon>
    </lineage>
</organism>
<keyword evidence="7" id="KW-1185">Reference proteome</keyword>